<keyword evidence="2" id="KW-0472">Membrane</keyword>
<dbReference type="Proteomes" id="UP000478463">
    <property type="component" value="Chromosome"/>
</dbReference>
<feature type="compositionally biased region" description="Low complexity" evidence="1">
    <location>
        <begin position="186"/>
        <end position="212"/>
    </location>
</feature>
<dbReference type="EMBL" id="CP063310">
    <property type="protein sequence ID" value="QOS67852.1"/>
    <property type="molecule type" value="Genomic_DNA"/>
</dbReference>
<evidence type="ECO:0000259" key="4">
    <source>
        <dbReference type="Pfam" id="PF11545"/>
    </source>
</evidence>
<sequence>MTTRIRSACAAACALATVLVLVASAVSPGPAFAAVSAVYTAATNPTYENPATGAIEDAAGSSNVALAESMVTSIVYENALIERDTDGTLYASLRFKLADQISSIALEVSADGSSYEPVEAAQMQTGTDSATSTATADYRFAIPSETATVRCSMDVIPMGRAVVYFISFGALQEGDVDGTFVQTVTPGEGTEDAAPAAASATDADASGTSGDADAAEDEPVQDADDLTGTSPNEGVQEFDEEGREVTGGKQAEASLDGGTLALIAGIAAGVIVVAGVAVYAVYLRPKRAKQASAAAAAAAAASAPAGSGRDKASDAGEALDADERASRA</sequence>
<name>A0A6L7IPZ7_9ACTN</name>
<keyword evidence="3" id="KW-0732">Signal</keyword>
<feature type="chain" id="PRO_5043736373" description="Cell surface protein Shp haem-binding domain-containing protein" evidence="3">
    <location>
        <begin position="34"/>
        <end position="328"/>
    </location>
</feature>
<accession>A0A6L7IPZ7</accession>
<feature type="region of interest" description="Disordered" evidence="1">
    <location>
        <begin position="181"/>
        <end position="250"/>
    </location>
</feature>
<feature type="compositionally biased region" description="Acidic residues" evidence="1">
    <location>
        <begin position="213"/>
        <end position="225"/>
    </location>
</feature>
<evidence type="ECO:0000256" key="3">
    <source>
        <dbReference type="SAM" id="SignalP"/>
    </source>
</evidence>
<reference evidence="5 6" key="1">
    <citation type="submission" date="2020-10" db="EMBL/GenBank/DDBJ databases">
        <title>Eggerthella sp. nov., isolated from human feces.</title>
        <authorList>
            <person name="Yajun G."/>
        </authorList>
    </citation>
    <scope>NUCLEOTIDE SEQUENCE [LARGE SCALE GENOMIC DNA]</scope>
    <source>
        <strain evidence="5 6">HF-1101</strain>
    </source>
</reference>
<feature type="signal peptide" evidence="3">
    <location>
        <begin position="1"/>
        <end position="33"/>
    </location>
</feature>
<dbReference type="InterPro" id="IPR020985">
    <property type="entry name" value="Cell_surface_Shp_haem-bd"/>
</dbReference>
<dbReference type="RefSeq" id="WP_160941319.1">
    <property type="nucleotide sequence ID" value="NZ_CP063310.1"/>
</dbReference>
<feature type="domain" description="Cell surface protein Shp haem-binding" evidence="4">
    <location>
        <begin position="37"/>
        <end position="184"/>
    </location>
</feature>
<protein>
    <recommendedName>
        <fullName evidence="4">Cell surface protein Shp haem-binding domain-containing protein</fullName>
    </recommendedName>
</protein>
<keyword evidence="2" id="KW-0812">Transmembrane</keyword>
<proteinExistence type="predicted"/>
<organism evidence="5 6">
    <name type="scientific">Eggerthella guodeyinii</name>
    <dbReference type="NCBI Taxonomy" id="2690837"/>
    <lineage>
        <taxon>Bacteria</taxon>
        <taxon>Bacillati</taxon>
        <taxon>Actinomycetota</taxon>
        <taxon>Coriobacteriia</taxon>
        <taxon>Eggerthellales</taxon>
        <taxon>Eggerthellaceae</taxon>
        <taxon>Eggerthella</taxon>
    </lineage>
</organism>
<dbReference type="Pfam" id="PF11545">
    <property type="entry name" value="HemeBinding_Shp"/>
    <property type="match status" value="1"/>
</dbReference>
<evidence type="ECO:0000313" key="6">
    <source>
        <dbReference type="Proteomes" id="UP000478463"/>
    </source>
</evidence>
<feature type="transmembrane region" description="Helical" evidence="2">
    <location>
        <begin position="260"/>
        <end position="282"/>
    </location>
</feature>
<dbReference type="GO" id="GO:0020037">
    <property type="term" value="F:heme binding"/>
    <property type="evidence" value="ECO:0007669"/>
    <property type="project" value="InterPro"/>
</dbReference>
<evidence type="ECO:0000256" key="2">
    <source>
        <dbReference type="SAM" id="Phobius"/>
    </source>
</evidence>
<evidence type="ECO:0000256" key="1">
    <source>
        <dbReference type="SAM" id="MobiDB-lite"/>
    </source>
</evidence>
<keyword evidence="2" id="KW-1133">Transmembrane helix</keyword>
<dbReference type="Gene3D" id="2.60.40.1850">
    <property type="match status" value="1"/>
</dbReference>
<dbReference type="AlphaFoldDB" id="A0A6L7IPZ7"/>
<dbReference type="InterPro" id="IPR037250">
    <property type="entry name" value="NEAT_dom_sf"/>
</dbReference>
<feature type="compositionally biased region" description="Low complexity" evidence="1">
    <location>
        <begin position="293"/>
        <end position="305"/>
    </location>
</feature>
<dbReference type="KEGG" id="egd:GS424_015315"/>
<evidence type="ECO:0000313" key="5">
    <source>
        <dbReference type="EMBL" id="QOS67852.1"/>
    </source>
</evidence>
<feature type="region of interest" description="Disordered" evidence="1">
    <location>
        <begin position="293"/>
        <end position="328"/>
    </location>
</feature>
<gene>
    <name evidence="5" type="ORF">GS424_015315</name>
</gene>